<proteinExistence type="predicted"/>
<comment type="caution">
    <text evidence="1">The sequence shown here is derived from an EMBL/GenBank/DDBJ whole genome shotgun (WGS) entry which is preliminary data.</text>
</comment>
<name>A0ABQ5D2T6_9ASTR</name>
<gene>
    <name evidence="1" type="ORF">Tco_0923768</name>
</gene>
<sequence length="104" mass="11820">MEILPVSSSSSTAVGDLRDSIRIELVLTRNPITAVEYRKASLASLNVSALDKPHFKLENPLRRFIHESNPDDADDGVTTSFQYRQTHYHMLILKLQRRTIGIKD</sequence>
<evidence type="ECO:0000313" key="2">
    <source>
        <dbReference type="Proteomes" id="UP001151760"/>
    </source>
</evidence>
<accession>A0ABQ5D2T6</accession>
<keyword evidence="2" id="KW-1185">Reference proteome</keyword>
<organism evidence="1 2">
    <name type="scientific">Tanacetum coccineum</name>
    <dbReference type="NCBI Taxonomy" id="301880"/>
    <lineage>
        <taxon>Eukaryota</taxon>
        <taxon>Viridiplantae</taxon>
        <taxon>Streptophyta</taxon>
        <taxon>Embryophyta</taxon>
        <taxon>Tracheophyta</taxon>
        <taxon>Spermatophyta</taxon>
        <taxon>Magnoliopsida</taxon>
        <taxon>eudicotyledons</taxon>
        <taxon>Gunneridae</taxon>
        <taxon>Pentapetalae</taxon>
        <taxon>asterids</taxon>
        <taxon>campanulids</taxon>
        <taxon>Asterales</taxon>
        <taxon>Asteraceae</taxon>
        <taxon>Asteroideae</taxon>
        <taxon>Anthemideae</taxon>
        <taxon>Anthemidinae</taxon>
        <taxon>Tanacetum</taxon>
    </lineage>
</organism>
<reference evidence="1" key="1">
    <citation type="journal article" date="2022" name="Int. J. Mol. Sci.">
        <title>Draft Genome of Tanacetum Coccineum: Genomic Comparison of Closely Related Tanacetum-Family Plants.</title>
        <authorList>
            <person name="Yamashiro T."/>
            <person name="Shiraishi A."/>
            <person name="Nakayama K."/>
            <person name="Satake H."/>
        </authorList>
    </citation>
    <scope>NUCLEOTIDE SEQUENCE</scope>
</reference>
<reference evidence="1" key="2">
    <citation type="submission" date="2022-01" db="EMBL/GenBank/DDBJ databases">
        <authorList>
            <person name="Yamashiro T."/>
            <person name="Shiraishi A."/>
            <person name="Satake H."/>
            <person name="Nakayama K."/>
        </authorList>
    </citation>
    <scope>NUCLEOTIDE SEQUENCE</scope>
</reference>
<dbReference type="Proteomes" id="UP001151760">
    <property type="component" value="Unassembled WGS sequence"/>
</dbReference>
<evidence type="ECO:0000313" key="1">
    <source>
        <dbReference type="EMBL" id="GJT33349.1"/>
    </source>
</evidence>
<dbReference type="EMBL" id="BQNB010014870">
    <property type="protein sequence ID" value="GJT33349.1"/>
    <property type="molecule type" value="Genomic_DNA"/>
</dbReference>
<protein>
    <submittedName>
        <fullName evidence="1">Uncharacterized protein</fullName>
    </submittedName>
</protein>